<evidence type="ECO:0000313" key="2">
    <source>
        <dbReference type="EMBL" id="SEA38839.1"/>
    </source>
</evidence>
<dbReference type="AlphaFoldDB" id="A0A1H4ASG4"/>
<proteinExistence type="predicted"/>
<dbReference type="EMBL" id="FNQF01000005">
    <property type="protein sequence ID" value="SEA38839.1"/>
    <property type="molecule type" value="Genomic_DNA"/>
</dbReference>
<dbReference type="RefSeq" id="WP_093243967.1">
    <property type="nucleotide sequence ID" value="NZ_FNQF01000005.1"/>
</dbReference>
<feature type="chain" id="PRO_5011759677" evidence="1">
    <location>
        <begin position="18"/>
        <end position="235"/>
    </location>
</feature>
<protein>
    <submittedName>
        <fullName evidence="2">GLPGLI family protein</fullName>
    </submittedName>
</protein>
<dbReference type="Proteomes" id="UP000198820">
    <property type="component" value="Unassembled WGS sequence"/>
</dbReference>
<keyword evidence="3" id="KW-1185">Reference proteome</keyword>
<dbReference type="InterPro" id="IPR005901">
    <property type="entry name" value="GLPGLI"/>
</dbReference>
<dbReference type="NCBIfam" id="TIGR01200">
    <property type="entry name" value="GLPGLI"/>
    <property type="match status" value="1"/>
</dbReference>
<gene>
    <name evidence="2" type="ORF">SAMN05421540_105131</name>
</gene>
<evidence type="ECO:0000313" key="3">
    <source>
        <dbReference type="Proteomes" id="UP000198820"/>
    </source>
</evidence>
<dbReference type="STRING" id="908615.SAMN05421540_105131"/>
<feature type="signal peptide" evidence="1">
    <location>
        <begin position="1"/>
        <end position="17"/>
    </location>
</feature>
<dbReference type="Pfam" id="PF22252">
    <property type="entry name" value="PNGase_F-II_N"/>
    <property type="match status" value="1"/>
</dbReference>
<keyword evidence="1" id="KW-0732">Signal</keyword>
<organism evidence="2 3">
    <name type="scientific">Psychroflexus halocasei</name>
    <dbReference type="NCBI Taxonomy" id="908615"/>
    <lineage>
        <taxon>Bacteria</taxon>
        <taxon>Pseudomonadati</taxon>
        <taxon>Bacteroidota</taxon>
        <taxon>Flavobacteriia</taxon>
        <taxon>Flavobacteriales</taxon>
        <taxon>Flavobacteriaceae</taxon>
        <taxon>Psychroflexus</taxon>
    </lineage>
</organism>
<reference evidence="2 3" key="1">
    <citation type="submission" date="2016-10" db="EMBL/GenBank/DDBJ databases">
        <authorList>
            <person name="de Groot N.N."/>
        </authorList>
    </citation>
    <scope>NUCLEOTIDE SEQUENCE [LARGE SCALE GENOMIC DNA]</scope>
    <source>
        <strain evidence="2 3">DSM 23581</strain>
    </source>
</reference>
<sequence>MKKFTLIIYLFSIFAVAQNHEITYTYKVEEFGAMEGVEKYIVDHFKNEVKKYNKMAEFLKLKTISNGETYSTRFNKMMQSDEYTNTDLMSVKTLVSSVQPIYYDKGTSLAYNSAISSVVIEVINKDYVTWEIQNETKNILGIQCYKATPQNKNAKAKLVPEYVWFAPSLNFKASPSVFGNLPGAVLEAKKHNALITAVEIKETNKEPKRVEPKPGQKVMTYEGLSTQILQTLGKN</sequence>
<name>A0A1H4ASG4_9FLAO</name>
<evidence type="ECO:0000256" key="1">
    <source>
        <dbReference type="SAM" id="SignalP"/>
    </source>
</evidence>
<accession>A0A1H4ASG4</accession>